<sequence length="459" mass="52025">MRTAVVHSKAVYLYPRPYFPFKRMIRSVSGSLRLRGILWLPIDKTTVSGKKPSSERRSDGVGRTRGQAETANLNAFSGLSPSRSALLPGQRMPIGLPPMENSSTLHLVALRLDKDPQQCDEVVRETQEYRNRPLTTPVPVPPPGENFNPNRRIQYALDELKQLVKDLCFRAGMWRADEMLSAAAADWFGRNAVVFLTETVSPEGDHPGWMQSSTMAAPVYCCVLEELVADIKWLRNEGEKGFHQKWMKMGKRHAFKASMALHAAAVFHRFCPRGIPCPTALWEHSWEQPALLPWTCSSIIYPPRDTQLRTALVWSTWGGATRSVLSILDRAVRGILSRWKYARDDNIAQKAQSSLQWLASKPVEVWYWSLTELEHQIFCTLLYHISLQCRLIGRDNGCFIALKYAAYIYSQIPTCSADKPSIKSIRLIWADLFPFLFTRPPLDRSIQHDAADPEPGPPP</sequence>
<dbReference type="EMBL" id="PUHQ01000020">
    <property type="protein sequence ID" value="KAG0663354.1"/>
    <property type="molecule type" value="Genomic_DNA"/>
</dbReference>
<feature type="compositionally biased region" description="Basic and acidic residues" evidence="1">
    <location>
        <begin position="52"/>
        <end position="62"/>
    </location>
</feature>
<reference evidence="2 3" key="1">
    <citation type="submission" date="2020-11" db="EMBL/GenBank/DDBJ databases">
        <title>Kefir isolates.</title>
        <authorList>
            <person name="Marcisauskas S."/>
            <person name="Kim Y."/>
            <person name="Blasche S."/>
        </authorList>
    </citation>
    <scope>NUCLEOTIDE SEQUENCE [LARGE SCALE GENOMIC DNA]</scope>
    <source>
        <strain evidence="2 3">KR</strain>
    </source>
</reference>
<dbReference type="AlphaFoldDB" id="A0A9P6W383"/>
<name>A0A9P6W383_RHOMI</name>
<evidence type="ECO:0000256" key="1">
    <source>
        <dbReference type="SAM" id="MobiDB-lite"/>
    </source>
</evidence>
<proteinExistence type="predicted"/>
<keyword evidence="3" id="KW-1185">Reference proteome</keyword>
<gene>
    <name evidence="2" type="ORF">C6P46_002693</name>
</gene>
<accession>A0A9P6W383</accession>
<feature type="region of interest" description="Disordered" evidence="1">
    <location>
        <begin position="46"/>
        <end position="67"/>
    </location>
</feature>
<organism evidence="2 3">
    <name type="scientific">Rhodotorula mucilaginosa</name>
    <name type="common">Yeast</name>
    <name type="synonym">Rhodotorula rubra</name>
    <dbReference type="NCBI Taxonomy" id="5537"/>
    <lineage>
        <taxon>Eukaryota</taxon>
        <taxon>Fungi</taxon>
        <taxon>Dikarya</taxon>
        <taxon>Basidiomycota</taxon>
        <taxon>Pucciniomycotina</taxon>
        <taxon>Microbotryomycetes</taxon>
        <taxon>Sporidiobolales</taxon>
        <taxon>Sporidiobolaceae</taxon>
        <taxon>Rhodotorula</taxon>
    </lineage>
</organism>
<dbReference type="Proteomes" id="UP000777482">
    <property type="component" value="Unassembled WGS sequence"/>
</dbReference>
<protein>
    <submittedName>
        <fullName evidence="2">Uncharacterized protein</fullName>
    </submittedName>
</protein>
<evidence type="ECO:0000313" key="3">
    <source>
        <dbReference type="Proteomes" id="UP000777482"/>
    </source>
</evidence>
<comment type="caution">
    <text evidence="2">The sequence shown here is derived from an EMBL/GenBank/DDBJ whole genome shotgun (WGS) entry which is preliminary data.</text>
</comment>
<evidence type="ECO:0000313" key="2">
    <source>
        <dbReference type="EMBL" id="KAG0663354.1"/>
    </source>
</evidence>